<dbReference type="OrthoDB" id="9808883at2"/>
<evidence type="ECO:0000313" key="2">
    <source>
        <dbReference type="Proteomes" id="UP000189796"/>
    </source>
</evidence>
<dbReference type="InterPro" id="IPR010696">
    <property type="entry name" value="DUF1272"/>
</dbReference>
<evidence type="ECO:0000313" key="1">
    <source>
        <dbReference type="EMBL" id="SHI17144.1"/>
    </source>
</evidence>
<protein>
    <recommendedName>
        <fullName evidence="3">Urease-associated protein</fullName>
    </recommendedName>
</protein>
<reference evidence="1 2" key="1">
    <citation type="submission" date="2016-11" db="EMBL/GenBank/DDBJ databases">
        <authorList>
            <person name="Jaros S."/>
            <person name="Januszkiewicz K."/>
            <person name="Wedrychowicz H."/>
        </authorList>
    </citation>
    <scope>NUCLEOTIDE SEQUENCE [LARGE SCALE GENOMIC DNA]</scope>
    <source>
        <strain evidence="1 2">GAS138</strain>
    </source>
</reference>
<dbReference type="EMBL" id="LT670817">
    <property type="protein sequence ID" value="SHI17144.1"/>
    <property type="molecule type" value="Genomic_DNA"/>
</dbReference>
<evidence type="ECO:0008006" key="3">
    <source>
        <dbReference type="Google" id="ProtNLM"/>
    </source>
</evidence>
<dbReference type="RefSeq" id="WP_079606909.1">
    <property type="nucleotide sequence ID" value="NZ_LT670817.1"/>
</dbReference>
<accession>A0A1M5YZ55</accession>
<proteinExistence type="predicted"/>
<dbReference type="Pfam" id="PF06906">
    <property type="entry name" value="DUF1272"/>
    <property type="match status" value="1"/>
</dbReference>
<sequence length="103" mass="11370">MALQLRPNCEYCDKDLPPRATDARICSYECTFCADCAEHKLHNVCPNCGGGFAPRPIRPATEWRPGLSVAKRPPSDKRVHLSFGPDEVAAFSAGIMDIPPEER</sequence>
<gene>
    <name evidence="1" type="ORF">SAMN05443248_8986</name>
</gene>
<organism evidence="1 2">
    <name type="scientific">Bradyrhizobium erythrophlei</name>
    <dbReference type="NCBI Taxonomy" id="1437360"/>
    <lineage>
        <taxon>Bacteria</taxon>
        <taxon>Pseudomonadati</taxon>
        <taxon>Pseudomonadota</taxon>
        <taxon>Alphaproteobacteria</taxon>
        <taxon>Hyphomicrobiales</taxon>
        <taxon>Nitrobacteraceae</taxon>
        <taxon>Bradyrhizobium</taxon>
    </lineage>
</organism>
<dbReference type="Proteomes" id="UP000189796">
    <property type="component" value="Chromosome I"/>
</dbReference>
<dbReference type="AlphaFoldDB" id="A0A1M5YZ55"/>
<name>A0A1M5YZ55_9BRAD</name>